<name>A0A1L3GGV7_SYNAC</name>
<feature type="transmembrane region" description="Helical" evidence="6">
    <location>
        <begin position="44"/>
        <end position="65"/>
    </location>
</feature>
<evidence type="ECO:0000256" key="6">
    <source>
        <dbReference type="HAMAP-Rule" id="MF_01515"/>
    </source>
</evidence>
<evidence type="ECO:0000256" key="1">
    <source>
        <dbReference type="ARBA" id="ARBA00004651"/>
    </source>
</evidence>
<proteinExistence type="inferred from homology"/>
<protein>
    <recommendedName>
        <fullName evidence="6">UPF0316 protein A7E75_09165</fullName>
    </recommendedName>
</protein>
<dbReference type="InterPro" id="IPR019264">
    <property type="entry name" value="DUF2179"/>
</dbReference>
<keyword evidence="4 6" id="KW-1133">Transmembrane helix</keyword>
<accession>A0A1L3GGV7</accession>
<keyword evidence="5 6" id="KW-0472">Membrane</keyword>
<evidence type="ECO:0000256" key="5">
    <source>
        <dbReference type="ARBA" id="ARBA00023136"/>
    </source>
</evidence>
<evidence type="ECO:0000256" key="4">
    <source>
        <dbReference type="ARBA" id="ARBA00022989"/>
    </source>
</evidence>
<dbReference type="CDD" id="cd16381">
    <property type="entry name" value="YitT_C_like_1"/>
    <property type="match status" value="1"/>
</dbReference>
<dbReference type="InterPro" id="IPR015867">
    <property type="entry name" value="N-reg_PII/ATP_PRibTrfase_C"/>
</dbReference>
<dbReference type="PANTHER" id="PTHR40060:SF1">
    <property type="entry name" value="UPF0316 PROTEIN YEBE"/>
    <property type="match status" value="1"/>
</dbReference>
<dbReference type="NCBIfam" id="NF003191">
    <property type="entry name" value="PRK04164.1-2"/>
    <property type="match status" value="1"/>
</dbReference>
<dbReference type="Pfam" id="PF10035">
    <property type="entry name" value="DUF2179"/>
    <property type="match status" value="1"/>
</dbReference>
<feature type="domain" description="DUF5698" evidence="8">
    <location>
        <begin position="32"/>
        <end position="89"/>
    </location>
</feature>
<evidence type="ECO:0000259" key="8">
    <source>
        <dbReference type="Pfam" id="PF18955"/>
    </source>
</evidence>
<gene>
    <name evidence="9" type="ORF">A7E75_09165</name>
</gene>
<comment type="similarity">
    <text evidence="6">Belongs to the UPF0316 family.</text>
</comment>
<dbReference type="Gene3D" id="3.30.70.120">
    <property type="match status" value="1"/>
</dbReference>
<keyword evidence="3 6" id="KW-0812">Transmembrane</keyword>
<dbReference type="InterPro" id="IPR044035">
    <property type="entry name" value="DUF5698"/>
</dbReference>
<feature type="transmembrane region" description="Helical" evidence="6">
    <location>
        <begin position="71"/>
        <end position="91"/>
    </location>
</feature>
<dbReference type="AlphaFoldDB" id="A0A1L3GGV7"/>
<evidence type="ECO:0000313" key="10">
    <source>
        <dbReference type="Proteomes" id="UP000182264"/>
    </source>
</evidence>
<dbReference type="RefSeq" id="WP_072287020.1">
    <property type="nucleotide sequence ID" value="NZ_CP015455.1"/>
</dbReference>
<dbReference type="KEGG" id="pace:A6070_03140"/>
<evidence type="ECO:0000256" key="3">
    <source>
        <dbReference type="ARBA" id="ARBA00022692"/>
    </source>
</evidence>
<dbReference type="Proteomes" id="UP000182264">
    <property type="component" value="Chromosome"/>
</dbReference>
<dbReference type="InterPro" id="IPR022930">
    <property type="entry name" value="UPF0316"/>
</dbReference>
<evidence type="ECO:0000259" key="7">
    <source>
        <dbReference type="Pfam" id="PF10035"/>
    </source>
</evidence>
<keyword evidence="2 6" id="KW-1003">Cell membrane</keyword>
<evidence type="ECO:0000313" key="9">
    <source>
        <dbReference type="EMBL" id="APG25171.1"/>
    </source>
</evidence>
<dbReference type="OrthoDB" id="48231at2"/>
<dbReference type="HAMAP" id="MF_01515">
    <property type="entry name" value="UPF0316"/>
    <property type="match status" value="1"/>
</dbReference>
<dbReference type="PANTHER" id="PTHR40060">
    <property type="entry name" value="UPF0316 PROTEIN YEBE"/>
    <property type="match status" value="1"/>
</dbReference>
<reference evidence="9 10" key="1">
    <citation type="journal article" date="2017" name="Genome Announc.">
        <title>Complete Genome Sequences of Two Acetylene-Fermenting Pelobacter acetylenicus Strains.</title>
        <authorList>
            <person name="Sutton J.M."/>
            <person name="Baesman S.M."/>
            <person name="Fierst J.L."/>
            <person name="Poret-Peterson A.T."/>
            <person name="Oremland R.S."/>
            <person name="Dunlap D.S."/>
            <person name="Akob D.M."/>
        </authorList>
    </citation>
    <scope>NUCLEOTIDE SEQUENCE [LARGE SCALE GENOMIC DNA]</scope>
    <source>
        <strain evidence="9 10">DSM 3247</strain>
    </source>
</reference>
<feature type="transmembrane region" description="Helical" evidence="6">
    <location>
        <begin position="12"/>
        <end position="37"/>
    </location>
</feature>
<sequence length="195" mass="21885">MSSVLPDSGALGLVLLPLLVFFARIIDVSIGTLRIIFVSRSLKGWAAVLGFFESLIWVLAISQVMQNLTNVLTYLAFALGFATGNYVGVLIEERIALGSLIVRIITRKDATVLTEHLWKAGYGVTNLRARGETGPVQLIFTVCRRRNLQDVLTLVKRFNPRAFYTIEDVRFVQDNLPPNPRRRGVMSRLALRNRK</sequence>
<dbReference type="Pfam" id="PF18955">
    <property type="entry name" value="DUF5698"/>
    <property type="match status" value="1"/>
</dbReference>
<evidence type="ECO:0000256" key="2">
    <source>
        <dbReference type="ARBA" id="ARBA00022475"/>
    </source>
</evidence>
<organism evidence="9 10">
    <name type="scientific">Syntrophotalea acetylenica</name>
    <name type="common">Pelobacter acetylenicus</name>
    <dbReference type="NCBI Taxonomy" id="29542"/>
    <lineage>
        <taxon>Bacteria</taxon>
        <taxon>Pseudomonadati</taxon>
        <taxon>Thermodesulfobacteriota</taxon>
        <taxon>Desulfuromonadia</taxon>
        <taxon>Desulfuromonadales</taxon>
        <taxon>Syntrophotaleaceae</taxon>
        <taxon>Syntrophotalea</taxon>
    </lineage>
</organism>
<dbReference type="EMBL" id="CP015518">
    <property type="protein sequence ID" value="APG25171.1"/>
    <property type="molecule type" value="Genomic_DNA"/>
</dbReference>
<keyword evidence="10" id="KW-1185">Reference proteome</keyword>
<comment type="subcellular location">
    <subcellularLocation>
        <location evidence="1 6">Cell membrane</location>
        <topology evidence="1 6">Multi-pass membrane protein</topology>
    </subcellularLocation>
</comment>
<feature type="domain" description="DUF2179" evidence="7">
    <location>
        <begin position="122"/>
        <end position="172"/>
    </location>
</feature>
<dbReference type="GO" id="GO:0005886">
    <property type="term" value="C:plasma membrane"/>
    <property type="evidence" value="ECO:0007669"/>
    <property type="project" value="UniProtKB-SubCell"/>
</dbReference>